<dbReference type="Gene3D" id="3.40.190.290">
    <property type="match status" value="1"/>
</dbReference>
<dbReference type="InterPro" id="IPR036390">
    <property type="entry name" value="WH_DNA-bd_sf"/>
</dbReference>
<accession>A0ABT0NAH2</accession>
<dbReference type="Gene3D" id="1.10.10.10">
    <property type="entry name" value="Winged helix-like DNA-binding domain superfamily/Winged helix DNA-binding domain"/>
    <property type="match status" value="1"/>
</dbReference>
<dbReference type="PANTHER" id="PTHR30537">
    <property type="entry name" value="HTH-TYPE TRANSCRIPTIONAL REGULATOR"/>
    <property type="match status" value="1"/>
</dbReference>
<keyword evidence="7" id="KW-1185">Reference proteome</keyword>
<dbReference type="EMBL" id="JAKIKT010000006">
    <property type="protein sequence ID" value="MCL2915140.1"/>
    <property type="molecule type" value="Genomic_DNA"/>
</dbReference>
<comment type="caution">
    <text evidence="6">The sequence shown here is derived from an EMBL/GenBank/DDBJ whole genome shotgun (WGS) entry which is preliminary data.</text>
</comment>
<dbReference type="RefSeq" id="WP_248936862.1">
    <property type="nucleotide sequence ID" value="NZ_JAKIKT010000006.1"/>
</dbReference>
<organism evidence="6 7">
    <name type="scientific">Shewanella corallii</name>
    <dbReference type="NCBI Taxonomy" id="560080"/>
    <lineage>
        <taxon>Bacteria</taxon>
        <taxon>Pseudomonadati</taxon>
        <taxon>Pseudomonadota</taxon>
        <taxon>Gammaproteobacteria</taxon>
        <taxon>Alteromonadales</taxon>
        <taxon>Shewanellaceae</taxon>
        <taxon>Shewanella</taxon>
    </lineage>
</organism>
<dbReference type="InterPro" id="IPR000847">
    <property type="entry name" value="LysR_HTH_N"/>
</dbReference>
<keyword evidence="2" id="KW-0805">Transcription regulation</keyword>
<name>A0ABT0NAH2_9GAMM</name>
<evidence type="ECO:0000256" key="3">
    <source>
        <dbReference type="ARBA" id="ARBA00023125"/>
    </source>
</evidence>
<protein>
    <submittedName>
        <fullName evidence="6">LysR substrate-binding domain-containing protein</fullName>
    </submittedName>
</protein>
<keyword evidence="3" id="KW-0238">DNA-binding</keyword>
<reference evidence="6 7" key="1">
    <citation type="submission" date="2022-01" db="EMBL/GenBank/DDBJ databases">
        <title>Whole genome-based taxonomy of the Shewanellaceae.</title>
        <authorList>
            <person name="Martin-Rodriguez A.J."/>
        </authorList>
    </citation>
    <scope>NUCLEOTIDE SEQUENCE [LARGE SCALE GENOMIC DNA]</scope>
    <source>
        <strain evidence="6 7">DSM 21332</strain>
    </source>
</reference>
<comment type="similarity">
    <text evidence="1">Belongs to the LysR transcriptional regulatory family.</text>
</comment>
<dbReference type="PROSITE" id="PS50931">
    <property type="entry name" value="HTH_LYSR"/>
    <property type="match status" value="1"/>
</dbReference>
<dbReference type="Proteomes" id="UP001202831">
    <property type="component" value="Unassembled WGS sequence"/>
</dbReference>
<feature type="domain" description="HTH lysR-type" evidence="5">
    <location>
        <begin position="1"/>
        <end position="61"/>
    </location>
</feature>
<evidence type="ECO:0000313" key="6">
    <source>
        <dbReference type="EMBL" id="MCL2915140.1"/>
    </source>
</evidence>
<dbReference type="Pfam" id="PF00126">
    <property type="entry name" value="HTH_1"/>
    <property type="match status" value="1"/>
</dbReference>
<dbReference type="InterPro" id="IPR036388">
    <property type="entry name" value="WH-like_DNA-bd_sf"/>
</dbReference>
<dbReference type="PANTHER" id="PTHR30537:SF66">
    <property type="entry name" value="IRON-REGULATED VIRULENCE REGULATORY PROTEIN IRGB"/>
    <property type="match status" value="1"/>
</dbReference>
<sequence length="305" mass="34315">MDASQLYRMLVFATVVEQGSFTRAADKLGVSRSMVSQHLKKLETRLDNKLLERTTRKVSLTDAGRQFYQYCAELLQLAEQAENAALPSSAELQGSLKVCVPHALGQSHLLPRLGEFARQYPKLKINLQLEDMRLNLEEHHIDLAIYAGQARGATSSGLDQQWQHLKLSEYREILVASPEYIAGHGRPIHPDNLEQHHWICSGHHLMPRPMVLANSDNEEFRIRITPAQVCNQAVGILQMVMQGMGMAPIAESLVKGELAAGRLERLLPDYHLNQGGVFLTHRFEEGMPPKVRAFAEFLSQKVYSC</sequence>
<evidence type="ECO:0000313" key="7">
    <source>
        <dbReference type="Proteomes" id="UP001202831"/>
    </source>
</evidence>
<evidence type="ECO:0000259" key="5">
    <source>
        <dbReference type="PROSITE" id="PS50931"/>
    </source>
</evidence>
<keyword evidence="4" id="KW-0804">Transcription</keyword>
<dbReference type="CDD" id="cd08422">
    <property type="entry name" value="PBP2_CrgA_like"/>
    <property type="match status" value="1"/>
</dbReference>
<evidence type="ECO:0000256" key="2">
    <source>
        <dbReference type="ARBA" id="ARBA00023015"/>
    </source>
</evidence>
<dbReference type="SUPFAM" id="SSF46785">
    <property type="entry name" value="Winged helix' DNA-binding domain"/>
    <property type="match status" value="1"/>
</dbReference>
<dbReference type="InterPro" id="IPR005119">
    <property type="entry name" value="LysR_subst-bd"/>
</dbReference>
<dbReference type="SUPFAM" id="SSF53850">
    <property type="entry name" value="Periplasmic binding protein-like II"/>
    <property type="match status" value="1"/>
</dbReference>
<evidence type="ECO:0000256" key="4">
    <source>
        <dbReference type="ARBA" id="ARBA00023163"/>
    </source>
</evidence>
<gene>
    <name evidence="6" type="ORF">L2725_15375</name>
</gene>
<proteinExistence type="inferred from homology"/>
<evidence type="ECO:0000256" key="1">
    <source>
        <dbReference type="ARBA" id="ARBA00009437"/>
    </source>
</evidence>
<dbReference type="Pfam" id="PF03466">
    <property type="entry name" value="LysR_substrate"/>
    <property type="match status" value="1"/>
</dbReference>
<dbReference type="InterPro" id="IPR058163">
    <property type="entry name" value="LysR-type_TF_proteobact-type"/>
</dbReference>